<dbReference type="EMBL" id="CADEBC010000123">
    <property type="protein sequence ID" value="CAB3223024.1"/>
    <property type="molecule type" value="Genomic_DNA"/>
</dbReference>
<feature type="transmembrane region" description="Helical" evidence="1">
    <location>
        <begin position="21"/>
        <end position="40"/>
    </location>
</feature>
<evidence type="ECO:0000313" key="2">
    <source>
        <dbReference type="EMBL" id="CAB3223024.1"/>
    </source>
</evidence>
<dbReference type="AlphaFoldDB" id="A0A8S0YTF1"/>
<evidence type="ECO:0000256" key="1">
    <source>
        <dbReference type="SAM" id="Phobius"/>
    </source>
</evidence>
<accession>A0A8S0YTF1</accession>
<dbReference type="Proteomes" id="UP000494106">
    <property type="component" value="Unassembled WGS sequence"/>
</dbReference>
<dbReference type="OrthoDB" id="10576425at2759"/>
<keyword evidence="3" id="KW-1185">Reference proteome</keyword>
<comment type="caution">
    <text evidence="2">The sequence shown here is derived from an EMBL/GenBank/DDBJ whole genome shotgun (WGS) entry which is preliminary data.</text>
</comment>
<protein>
    <submittedName>
        <fullName evidence="2">Uncharacterized protein</fullName>
    </submittedName>
</protein>
<keyword evidence="1" id="KW-0472">Membrane</keyword>
<keyword evidence="1" id="KW-0812">Transmembrane</keyword>
<name>A0A8S0YTF1_ARCPL</name>
<gene>
    <name evidence="2" type="ORF">APLA_LOCUS1441</name>
</gene>
<proteinExistence type="predicted"/>
<organism evidence="2 3">
    <name type="scientific">Arctia plantaginis</name>
    <name type="common">Wood tiger moth</name>
    <name type="synonym">Phalaena plantaginis</name>
    <dbReference type="NCBI Taxonomy" id="874455"/>
    <lineage>
        <taxon>Eukaryota</taxon>
        <taxon>Metazoa</taxon>
        <taxon>Ecdysozoa</taxon>
        <taxon>Arthropoda</taxon>
        <taxon>Hexapoda</taxon>
        <taxon>Insecta</taxon>
        <taxon>Pterygota</taxon>
        <taxon>Neoptera</taxon>
        <taxon>Endopterygota</taxon>
        <taxon>Lepidoptera</taxon>
        <taxon>Glossata</taxon>
        <taxon>Ditrysia</taxon>
        <taxon>Noctuoidea</taxon>
        <taxon>Erebidae</taxon>
        <taxon>Arctiinae</taxon>
        <taxon>Arctia</taxon>
    </lineage>
</organism>
<feature type="transmembrane region" description="Helical" evidence="1">
    <location>
        <begin position="60"/>
        <end position="80"/>
    </location>
</feature>
<feature type="transmembrane region" description="Helical" evidence="1">
    <location>
        <begin position="121"/>
        <end position="142"/>
    </location>
</feature>
<reference evidence="2 3" key="1">
    <citation type="submission" date="2020-04" db="EMBL/GenBank/DDBJ databases">
        <authorList>
            <person name="Wallbank WR R."/>
            <person name="Pardo Diaz C."/>
            <person name="Kozak K."/>
            <person name="Martin S."/>
            <person name="Jiggins C."/>
            <person name="Moest M."/>
            <person name="Warren A I."/>
            <person name="Byers J.R.P. K."/>
            <person name="Montejo-Kovacevich G."/>
            <person name="Yen C E."/>
        </authorList>
    </citation>
    <scope>NUCLEOTIDE SEQUENCE [LARGE SCALE GENOMIC DNA]</scope>
</reference>
<feature type="transmembrane region" description="Helical" evidence="1">
    <location>
        <begin position="92"/>
        <end position="115"/>
    </location>
</feature>
<evidence type="ECO:0000313" key="3">
    <source>
        <dbReference type="Proteomes" id="UP000494106"/>
    </source>
</evidence>
<keyword evidence="1" id="KW-1133">Transmembrane helix</keyword>
<sequence length="150" mass="17279">MCLNRWPQFTKCFRCLSLKAGVVLFSIFELLLSSAIFAHVELIVGDIDEEVVFVNCLKAIMMIRIISTFILISSWSGVVLKCNIDLFLQMYIYVTMTSTVLHFIYCITFFCFGFETYLVKVIVQLILSLVAYAVIAYMLVIVNSFRMYIT</sequence>